<dbReference type="PROSITE" id="PS50928">
    <property type="entry name" value="ABC_TM1"/>
    <property type="match status" value="2"/>
</dbReference>
<dbReference type="GO" id="GO:0005886">
    <property type="term" value="C:plasma membrane"/>
    <property type="evidence" value="ECO:0007669"/>
    <property type="project" value="UniProtKB-SubCell"/>
</dbReference>
<dbReference type="InterPro" id="IPR000515">
    <property type="entry name" value="MetI-like"/>
</dbReference>
<feature type="transmembrane region" description="Helical" evidence="7">
    <location>
        <begin position="277"/>
        <end position="305"/>
    </location>
</feature>
<feature type="domain" description="ABC transmembrane type-1" evidence="8">
    <location>
        <begin position="50"/>
        <end position="253"/>
    </location>
</feature>
<dbReference type="EMBL" id="CP157355">
    <property type="protein sequence ID" value="XBM00324.1"/>
    <property type="molecule type" value="Genomic_DNA"/>
</dbReference>
<dbReference type="KEGG" id="cmav:ABHF33_14890"/>
<organism evidence="9">
    <name type="scientific">Chitinibacter mangrovi</name>
    <dbReference type="NCBI Taxonomy" id="3153927"/>
    <lineage>
        <taxon>Bacteria</taxon>
        <taxon>Pseudomonadati</taxon>
        <taxon>Pseudomonadota</taxon>
        <taxon>Betaproteobacteria</taxon>
        <taxon>Neisseriales</taxon>
        <taxon>Chitinibacteraceae</taxon>
        <taxon>Chitinibacter</taxon>
    </lineage>
</organism>
<sequence length="532" mass="58803">MRLSSLRGMGYAAPIALLTIIPLLVVLASFLHPQPEVWAHLSEYVLPDVIKNTLILIVGVGLGVLLLGVPLAWLTAVCEFPGRRFFSWALMLPLAMPAYVLAFVQVGLLDFTGPVQTLIRELTGDSSWFPRIRSTGGVIMVLSLAFYPYVYLLARNAFLTQGKRALEAAQMLGLSRAQGFWLVALPMARPWLIGGLTLALMETLADFGTVSIFNFDTFTTAIYKSWFALFNLPAASQLASILVLFVLVLVALEYWARGARLYHGRIVAAERIHLQGTYRWLAIALCSTVLLIAFIIPLIQLLLWVATIWQDDFDARYIGFTLRSMLISLFAALIVAVFALLLVFIQRRFASTGTRWVVRLATLGYAVPGSVLAVGVFLPIAWLDNLLIPIANSLGFATFQILKGSVAVMLLALAARFMAVAFQPMESAMQRISRNQEDAARSLGLSQRQLLWRLHLPLLRGGVLTAVLMCFVDVMKEMPITLMTRPFGWDTLAVRVFEMTSEGMWANAALPSLMIVITGLIPVVLLVLKSED</sequence>
<evidence type="ECO:0000256" key="2">
    <source>
        <dbReference type="ARBA" id="ARBA00022448"/>
    </source>
</evidence>
<dbReference type="PANTHER" id="PTHR30183">
    <property type="entry name" value="MOLYBDENUM TRANSPORT SYSTEM PERMEASE PROTEIN MODB"/>
    <property type="match status" value="1"/>
</dbReference>
<dbReference type="GO" id="GO:0055085">
    <property type="term" value="P:transmembrane transport"/>
    <property type="evidence" value="ECO:0007669"/>
    <property type="project" value="InterPro"/>
</dbReference>
<protein>
    <submittedName>
        <fullName evidence="9">Iron ABC transporter permease</fullName>
    </submittedName>
</protein>
<keyword evidence="4 7" id="KW-0812">Transmembrane</keyword>
<keyword evidence="5 7" id="KW-1133">Transmembrane helix</keyword>
<comment type="subcellular location">
    <subcellularLocation>
        <location evidence="1 7">Cell membrane</location>
        <topology evidence="1 7">Multi-pass membrane protein</topology>
    </subcellularLocation>
</comment>
<keyword evidence="3" id="KW-1003">Cell membrane</keyword>
<evidence type="ECO:0000256" key="6">
    <source>
        <dbReference type="ARBA" id="ARBA00023136"/>
    </source>
</evidence>
<dbReference type="Pfam" id="PF00528">
    <property type="entry name" value="BPD_transp_1"/>
    <property type="match status" value="2"/>
</dbReference>
<dbReference type="SUPFAM" id="SSF161098">
    <property type="entry name" value="MetI-like"/>
    <property type="match status" value="2"/>
</dbReference>
<feature type="transmembrane region" description="Helical" evidence="7">
    <location>
        <begin position="85"/>
        <end position="108"/>
    </location>
</feature>
<evidence type="ECO:0000256" key="4">
    <source>
        <dbReference type="ARBA" id="ARBA00022692"/>
    </source>
</evidence>
<evidence type="ECO:0000256" key="1">
    <source>
        <dbReference type="ARBA" id="ARBA00004651"/>
    </source>
</evidence>
<feature type="transmembrane region" description="Helical" evidence="7">
    <location>
        <begin position="508"/>
        <end position="528"/>
    </location>
</feature>
<evidence type="ECO:0000256" key="7">
    <source>
        <dbReference type="RuleBase" id="RU363032"/>
    </source>
</evidence>
<dbReference type="CDD" id="cd06261">
    <property type="entry name" value="TM_PBP2"/>
    <property type="match status" value="2"/>
</dbReference>
<dbReference type="AlphaFoldDB" id="A0AAU7F8Y4"/>
<feature type="transmembrane region" description="Helical" evidence="7">
    <location>
        <begin position="325"/>
        <end position="345"/>
    </location>
</feature>
<evidence type="ECO:0000256" key="3">
    <source>
        <dbReference type="ARBA" id="ARBA00022475"/>
    </source>
</evidence>
<evidence type="ECO:0000259" key="8">
    <source>
        <dbReference type="PROSITE" id="PS50928"/>
    </source>
</evidence>
<name>A0AAU7F8Y4_9NEIS</name>
<feature type="transmembrane region" description="Helical" evidence="7">
    <location>
        <begin position="137"/>
        <end position="158"/>
    </location>
</feature>
<keyword evidence="2 7" id="KW-0813">Transport</keyword>
<feature type="transmembrane region" description="Helical" evidence="7">
    <location>
        <begin position="179"/>
        <end position="201"/>
    </location>
</feature>
<gene>
    <name evidence="9" type="ORF">ABHF33_14890</name>
</gene>
<accession>A0AAU7F8Y4</accession>
<evidence type="ECO:0000313" key="9">
    <source>
        <dbReference type="EMBL" id="XBM00324.1"/>
    </source>
</evidence>
<feature type="transmembrane region" description="Helical" evidence="7">
    <location>
        <begin position="401"/>
        <end position="422"/>
    </location>
</feature>
<dbReference type="PANTHER" id="PTHR30183:SF2">
    <property type="entry name" value="IRON UTILIZATION PROTEIN"/>
    <property type="match status" value="1"/>
</dbReference>
<dbReference type="FunFam" id="1.10.3720.10:FF:000088">
    <property type="entry name" value="Iron(III) ABC transporter, permease protein"/>
    <property type="match status" value="1"/>
</dbReference>
<dbReference type="RefSeq" id="WP_348944680.1">
    <property type="nucleotide sequence ID" value="NZ_CP157355.1"/>
</dbReference>
<proteinExistence type="inferred from homology"/>
<reference evidence="9" key="1">
    <citation type="submission" date="2024-05" db="EMBL/GenBank/DDBJ databases">
        <authorList>
            <person name="Yang L."/>
            <person name="Pan L."/>
        </authorList>
    </citation>
    <scope>NUCLEOTIDE SEQUENCE</scope>
    <source>
        <strain evidence="9">FCG-7</strain>
    </source>
</reference>
<feature type="transmembrane region" description="Helical" evidence="7">
    <location>
        <begin position="357"/>
        <end position="381"/>
    </location>
</feature>
<keyword evidence="6 7" id="KW-0472">Membrane</keyword>
<feature type="transmembrane region" description="Helical" evidence="7">
    <location>
        <begin position="12"/>
        <end position="33"/>
    </location>
</feature>
<feature type="domain" description="ABC transmembrane type-1" evidence="8">
    <location>
        <begin position="321"/>
        <end position="526"/>
    </location>
</feature>
<feature type="transmembrane region" description="Helical" evidence="7">
    <location>
        <begin position="458"/>
        <end position="475"/>
    </location>
</feature>
<evidence type="ECO:0000256" key="5">
    <source>
        <dbReference type="ARBA" id="ARBA00022989"/>
    </source>
</evidence>
<feature type="transmembrane region" description="Helical" evidence="7">
    <location>
        <begin position="53"/>
        <end position="73"/>
    </location>
</feature>
<dbReference type="InterPro" id="IPR035906">
    <property type="entry name" value="MetI-like_sf"/>
</dbReference>
<comment type="similarity">
    <text evidence="7">Belongs to the binding-protein-dependent transport system permease family.</text>
</comment>
<dbReference type="Gene3D" id="1.10.3720.10">
    <property type="entry name" value="MetI-like"/>
    <property type="match status" value="2"/>
</dbReference>
<feature type="transmembrane region" description="Helical" evidence="7">
    <location>
        <begin position="234"/>
        <end position="256"/>
    </location>
</feature>